<dbReference type="PROSITE" id="PS51128">
    <property type="entry name" value="ZF_DKSA_2"/>
    <property type="match status" value="1"/>
</dbReference>
<feature type="zinc finger region" description="dksA C4-type" evidence="1">
    <location>
        <begin position="88"/>
        <end position="112"/>
    </location>
</feature>
<dbReference type="Gene3D" id="1.20.120.910">
    <property type="entry name" value="DksA, coiled-coil domain"/>
    <property type="match status" value="1"/>
</dbReference>
<protein>
    <recommendedName>
        <fullName evidence="4">DksA C4-type domain-containing protein</fullName>
    </recommendedName>
</protein>
<evidence type="ECO:0000313" key="3">
    <source>
        <dbReference type="Proteomes" id="UP001500393"/>
    </source>
</evidence>
<sequence>MARQVSAVDTHHLEPAELAVLRARLHEDRRFRCQQLRDIAAHGADPTGSADSAAHSEVRHQLTAAAQTALSEIEAALTRMDAGRYGGCGRCGRTLSLECLTIHPQARHCTRCQQFLDRQP</sequence>
<proteinExistence type="predicted"/>
<comment type="caution">
    <text evidence="2">The sequence shown here is derived from an EMBL/GenBank/DDBJ whole genome shotgun (WGS) entry which is preliminary data.</text>
</comment>
<dbReference type="PANTHER" id="PTHR33823">
    <property type="entry name" value="RNA POLYMERASE-BINDING TRANSCRIPTION FACTOR DKSA-RELATED"/>
    <property type="match status" value="1"/>
</dbReference>
<dbReference type="RefSeq" id="WP_344209078.1">
    <property type="nucleotide sequence ID" value="NZ_BAAAOS010000005.1"/>
</dbReference>
<evidence type="ECO:0000256" key="1">
    <source>
        <dbReference type="PROSITE-ProRule" id="PRU00510"/>
    </source>
</evidence>
<dbReference type="Proteomes" id="UP001500393">
    <property type="component" value="Unassembled WGS sequence"/>
</dbReference>
<reference evidence="3" key="1">
    <citation type="journal article" date="2019" name="Int. J. Syst. Evol. Microbiol.">
        <title>The Global Catalogue of Microorganisms (GCM) 10K type strain sequencing project: providing services to taxonomists for standard genome sequencing and annotation.</title>
        <authorList>
            <consortium name="The Broad Institute Genomics Platform"/>
            <consortium name="The Broad Institute Genome Sequencing Center for Infectious Disease"/>
            <person name="Wu L."/>
            <person name="Ma J."/>
        </authorList>
    </citation>
    <scope>NUCLEOTIDE SEQUENCE [LARGE SCALE GENOMIC DNA]</scope>
    <source>
        <strain evidence="3">JCM 14969</strain>
    </source>
</reference>
<evidence type="ECO:0000313" key="2">
    <source>
        <dbReference type="EMBL" id="GAA1553252.1"/>
    </source>
</evidence>
<evidence type="ECO:0008006" key="4">
    <source>
        <dbReference type="Google" id="ProtNLM"/>
    </source>
</evidence>
<gene>
    <name evidence="2" type="ORF">GCM10009789_03450</name>
</gene>
<organism evidence="2 3">
    <name type="scientific">Kribbella sancticallisti</name>
    <dbReference type="NCBI Taxonomy" id="460087"/>
    <lineage>
        <taxon>Bacteria</taxon>
        <taxon>Bacillati</taxon>
        <taxon>Actinomycetota</taxon>
        <taxon>Actinomycetes</taxon>
        <taxon>Propionibacteriales</taxon>
        <taxon>Kribbellaceae</taxon>
        <taxon>Kribbella</taxon>
    </lineage>
</organism>
<accession>A0ABP4N3T3</accession>
<dbReference type="SUPFAM" id="SSF109635">
    <property type="entry name" value="DnaK suppressor protein DksA, alpha-hairpin domain"/>
    <property type="match status" value="1"/>
</dbReference>
<dbReference type="InterPro" id="IPR037187">
    <property type="entry name" value="DnaK_N"/>
</dbReference>
<dbReference type="EMBL" id="BAAAOS010000005">
    <property type="protein sequence ID" value="GAA1553252.1"/>
    <property type="molecule type" value="Genomic_DNA"/>
</dbReference>
<name>A0ABP4N3T3_9ACTN</name>
<dbReference type="PANTHER" id="PTHR33823:SF4">
    <property type="entry name" value="GENERAL STRESS PROTEIN 16O"/>
    <property type="match status" value="1"/>
</dbReference>
<keyword evidence="3" id="KW-1185">Reference proteome</keyword>